<protein>
    <submittedName>
        <fullName evidence="1">Uncharacterized protein</fullName>
    </submittedName>
</protein>
<organism evidence="1 2">
    <name type="scientific">Trema orientale</name>
    <name type="common">Charcoal tree</name>
    <name type="synonym">Celtis orientalis</name>
    <dbReference type="NCBI Taxonomy" id="63057"/>
    <lineage>
        <taxon>Eukaryota</taxon>
        <taxon>Viridiplantae</taxon>
        <taxon>Streptophyta</taxon>
        <taxon>Embryophyta</taxon>
        <taxon>Tracheophyta</taxon>
        <taxon>Spermatophyta</taxon>
        <taxon>Magnoliopsida</taxon>
        <taxon>eudicotyledons</taxon>
        <taxon>Gunneridae</taxon>
        <taxon>Pentapetalae</taxon>
        <taxon>rosids</taxon>
        <taxon>fabids</taxon>
        <taxon>Rosales</taxon>
        <taxon>Cannabaceae</taxon>
        <taxon>Trema</taxon>
    </lineage>
</organism>
<dbReference type="InParanoid" id="A0A2P5BQN0"/>
<dbReference type="AlphaFoldDB" id="A0A2P5BQN0"/>
<gene>
    <name evidence="1" type="ORF">TorRG33x02_312330</name>
</gene>
<keyword evidence="2" id="KW-1185">Reference proteome</keyword>
<dbReference type="EMBL" id="JXTC01000478">
    <property type="protein sequence ID" value="PON51098.1"/>
    <property type="molecule type" value="Genomic_DNA"/>
</dbReference>
<proteinExistence type="predicted"/>
<evidence type="ECO:0000313" key="2">
    <source>
        <dbReference type="Proteomes" id="UP000237000"/>
    </source>
</evidence>
<dbReference type="Proteomes" id="UP000237000">
    <property type="component" value="Unassembled WGS sequence"/>
</dbReference>
<evidence type="ECO:0000313" key="1">
    <source>
        <dbReference type="EMBL" id="PON51098.1"/>
    </source>
</evidence>
<sequence length="58" mass="6258">PPPPSKLASLKRPVIGVALPKRCPKRQGRGIATELQNVLPSFFDGSPLSDHRNLTTVV</sequence>
<accession>A0A2P5BQN0</accession>
<comment type="caution">
    <text evidence="1">The sequence shown here is derived from an EMBL/GenBank/DDBJ whole genome shotgun (WGS) entry which is preliminary data.</text>
</comment>
<feature type="non-terminal residue" evidence="1">
    <location>
        <position position="1"/>
    </location>
</feature>
<name>A0A2P5BQN0_TREOI</name>
<reference evidence="2" key="1">
    <citation type="submission" date="2016-06" db="EMBL/GenBank/DDBJ databases">
        <title>Parallel loss of symbiosis genes in relatives of nitrogen-fixing non-legume Parasponia.</title>
        <authorList>
            <person name="Van Velzen R."/>
            <person name="Holmer R."/>
            <person name="Bu F."/>
            <person name="Rutten L."/>
            <person name="Van Zeijl A."/>
            <person name="Liu W."/>
            <person name="Santuari L."/>
            <person name="Cao Q."/>
            <person name="Sharma T."/>
            <person name="Shen D."/>
            <person name="Roswanjaya Y."/>
            <person name="Wardhani T."/>
            <person name="Kalhor M.S."/>
            <person name="Jansen J."/>
            <person name="Van den Hoogen J."/>
            <person name="Gungor B."/>
            <person name="Hartog M."/>
            <person name="Hontelez J."/>
            <person name="Verver J."/>
            <person name="Yang W.-C."/>
            <person name="Schijlen E."/>
            <person name="Repin R."/>
            <person name="Schilthuizen M."/>
            <person name="Schranz E."/>
            <person name="Heidstra R."/>
            <person name="Miyata K."/>
            <person name="Fedorova E."/>
            <person name="Kohlen W."/>
            <person name="Bisseling T."/>
            <person name="Smit S."/>
            <person name="Geurts R."/>
        </authorList>
    </citation>
    <scope>NUCLEOTIDE SEQUENCE [LARGE SCALE GENOMIC DNA]</scope>
    <source>
        <strain evidence="2">cv. RG33-2</strain>
    </source>
</reference>